<comment type="caution">
    <text evidence="2">The sequence shown here is derived from an EMBL/GenBank/DDBJ whole genome shotgun (WGS) entry which is preliminary data.</text>
</comment>
<accession>A0AAV0KPZ5</accession>
<dbReference type="EMBL" id="CAMGYJ010000005">
    <property type="protein sequence ID" value="CAI0424162.1"/>
    <property type="molecule type" value="Genomic_DNA"/>
</dbReference>
<name>A0AAV0KPZ5_9ROSI</name>
<evidence type="ECO:0000313" key="3">
    <source>
        <dbReference type="EMBL" id="CAI0424162.1"/>
    </source>
</evidence>
<dbReference type="EMBL" id="CAMGYJ010000005">
    <property type="protein sequence ID" value="CAI0424161.1"/>
    <property type="molecule type" value="Genomic_DNA"/>
</dbReference>
<gene>
    <name evidence="2" type="ORF">LITE_LOCUS19824</name>
    <name evidence="3" type="ORF">LITE_LOCUS19825</name>
</gene>
<sequence length="128" mass="14584">MGADSLSPSSSSSLDHAKTPFLFAHTEPFLFFLFTTNPHKTEDFSWNLFSRDSFFFPSPPLPETKTDNDDHVQNTRKAQPYTKKETRPVLLIKHRQNKKKETTTSKQRKGNGNSDEDLGGRTILNPQS</sequence>
<proteinExistence type="predicted"/>
<feature type="compositionally biased region" description="Basic and acidic residues" evidence="1">
    <location>
        <begin position="64"/>
        <end position="73"/>
    </location>
</feature>
<evidence type="ECO:0000256" key="1">
    <source>
        <dbReference type="SAM" id="MobiDB-lite"/>
    </source>
</evidence>
<reference evidence="2" key="1">
    <citation type="submission" date="2022-08" db="EMBL/GenBank/DDBJ databases">
        <authorList>
            <person name="Gutierrez-Valencia J."/>
        </authorList>
    </citation>
    <scope>NUCLEOTIDE SEQUENCE</scope>
</reference>
<evidence type="ECO:0000313" key="4">
    <source>
        <dbReference type="Proteomes" id="UP001154282"/>
    </source>
</evidence>
<dbReference type="Proteomes" id="UP001154282">
    <property type="component" value="Unassembled WGS sequence"/>
</dbReference>
<organism evidence="2 4">
    <name type="scientific">Linum tenue</name>
    <dbReference type="NCBI Taxonomy" id="586396"/>
    <lineage>
        <taxon>Eukaryota</taxon>
        <taxon>Viridiplantae</taxon>
        <taxon>Streptophyta</taxon>
        <taxon>Embryophyta</taxon>
        <taxon>Tracheophyta</taxon>
        <taxon>Spermatophyta</taxon>
        <taxon>Magnoliopsida</taxon>
        <taxon>eudicotyledons</taxon>
        <taxon>Gunneridae</taxon>
        <taxon>Pentapetalae</taxon>
        <taxon>rosids</taxon>
        <taxon>fabids</taxon>
        <taxon>Malpighiales</taxon>
        <taxon>Linaceae</taxon>
        <taxon>Linum</taxon>
    </lineage>
</organism>
<dbReference type="AlphaFoldDB" id="A0AAV0KPZ5"/>
<evidence type="ECO:0000313" key="2">
    <source>
        <dbReference type="EMBL" id="CAI0424161.1"/>
    </source>
</evidence>
<protein>
    <submittedName>
        <fullName evidence="2">Uncharacterized protein</fullName>
    </submittedName>
</protein>
<keyword evidence="4" id="KW-1185">Reference proteome</keyword>
<feature type="region of interest" description="Disordered" evidence="1">
    <location>
        <begin position="60"/>
        <end position="128"/>
    </location>
</feature>